<dbReference type="PANTHER" id="PTHR10502">
    <property type="entry name" value="ANNEXIN"/>
    <property type="match status" value="1"/>
</dbReference>
<keyword evidence="2" id="KW-0677">Repeat</keyword>
<reference evidence="6 7" key="1">
    <citation type="journal article" date="2023" name="Plants (Basel)">
        <title>Bridging the Gap: Combining Genomics and Transcriptomics Approaches to Understand Stylosanthes scabra, an Orphan Legume from the Brazilian Caatinga.</title>
        <authorList>
            <person name="Ferreira-Neto J.R.C."/>
            <person name="da Silva M.D."/>
            <person name="Binneck E."/>
            <person name="de Melo N.F."/>
            <person name="da Silva R.H."/>
            <person name="de Melo A.L.T.M."/>
            <person name="Pandolfi V."/>
            <person name="Bustamante F.O."/>
            <person name="Brasileiro-Vidal A.C."/>
            <person name="Benko-Iseppon A.M."/>
        </authorList>
    </citation>
    <scope>NUCLEOTIDE SEQUENCE [LARGE SCALE GENOMIC DNA]</scope>
    <source>
        <tissue evidence="6">Leaves</tissue>
    </source>
</reference>
<dbReference type="PANTHER" id="PTHR10502:SF193">
    <property type="entry name" value="ANNEXIN D8"/>
    <property type="match status" value="1"/>
</dbReference>
<evidence type="ECO:0000256" key="5">
    <source>
        <dbReference type="ARBA" id="ARBA00023302"/>
    </source>
</evidence>
<dbReference type="PROSITE" id="PS51897">
    <property type="entry name" value="ANNEXIN_2"/>
    <property type="match status" value="4"/>
</dbReference>
<dbReference type="Gene3D" id="1.10.220.10">
    <property type="entry name" value="Annexin"/>
    <property type="match status" value="4"/>
</dbReference>
<keyword evidence="1" id="KW-0479">Metal-binding</keyword>
<evidence type="ECO:0000256" key="1">
    <source>
        <dbReference type="ARBA" id="ARBA00022723"/>
    </source>
</evidence>
<evidence type="ECO:0008006" key="8">
    <source>
        <dbReference type="Google" id="ProtNLM"/>
    </source>
</evidence>
<proteinExistence type="predicted"/>
<keyword evidence="5" id="KW-0111">Calcium/phospholipid-binding</keyword>
<evidence type="ECO:0000256" key="3">
    <source>
        <dbReference type="ARBA" id="ARBA00022837"/>
    </source>
</evidence>
<evidence type="ECO:0000256" key="4">
    <source>
        <dbReference type="ARBA" id="ARBA00023216"/>
    </source>
</evidence>
<dbReference type="SMART" id="SM00335">
    <property type="entry name" value="ANX"/>
    <property type="match status" value="3"/>
</dbReference>
<evidence type="ECO:0000313" key="6">
    <source>
        <dbReference type="EMBL" id="MED6205220.1"/>
    </source>
</evidence>
<dbReference type="Pfam" id="PF00191">
    <property type="entry name" value="Annexin"/>
    <property type="match status" value="4"/>
</dbReference>
<organism evidence="6 7">
    <name type="scientific">Stylosanthes scabra</name>
    <dbReference type="NCBI Taxonomy" id="79078"/>
    <lineage>
        <taxon>Eukaryota</taxon>
        <taxon>Viridiplantae</taxon>
        <taxon>Streptophyta</taxon>
        <taxon>Embryophyta</taxon>
        <taxon>Tracheophyta</taxon>
        <taxon>Spermatophyta</taxon>
        <taxon>Magnoliopsida</taxon>
        <taxon>eudicotyledons</taxon>
        <taxon>Gunneridae</taxon>
        <taxon>Pentapetalae</taxon>
        <taxon>rosids</taxon>
        <taxon>fabids</taxon>
        <taxon>Fabales</taxon>
        <taxon>Fabaceae</taxon>
        <taxon>Papilionoideae</taxon>
        <taxon>50 kb inversion clade</taxon>
        <taxon>dalbergioids sensu lato</taxon>
        <taxon>Dalbergieae</taxon>
        <taxon>Pterocarpus clade</taxon>
        <taxon>Stylosanthes</taxon>
    </lineage>
</organism>
<dbReference type="PRINTS" id="PR00196">
    <property type="entry name" value="ANNEXIN"/>
</dbReference>
<keyword evidence="4" id="KW-0041">Annexin</keyword>
<dbReference type="Proteomes" id="UP001341840">
    <property type="component" value="Unassembled WGS sequence"/>
</dbReference>
<dbReference type="InterPro" id="IPR018502">
    <property type="entry name" value="Annexin_repeat"/>
</dbReference>
<dbReference type="EMBL" id="JASCZI010241699">
    <property type="protein sequence ID" value="MED6205220.1"/>
    <property type="molecule type" value="Genomic_DNA"/>
</dbReference>
<name>A0ABU6Y7E7_9FABA</name>
<evidence type="ECO:0000256" key="2">
    <source>
        <dbReference type="ARBA" id="ARBA00022737"/>
    </source>
</evidence>
<keyword evidence="3" id="KW-0106">Calcium</keyword>
<dbReference type="SUPFAM" id="SSF47874">
    <property type="entry name" value="Annexin"/>
    <property type="match status" value="1"/>
</dbReference>
<sequence length="318" mass="36168">MATLITPKDSSAIEDADTIKRACKGLGTDERALISVLAHRNEAQRKLLRQAYLDLYHQDLIQQLKCEISGKFERGLCYWTMDPAERDAAYAKEALEKAAPNCYKVIIEIGCTRTSEELLAIKRSYQFLYKHSLEEDVASHTFGDIRRLLVAIISTYRYEGHVLDESVANSEANVIHQVIEKKCFRDDEVIRIISTRSKKQLCLTFNAFKNIYGSTITKGLVGSPSDDEYLDAVRTAIRCIKYPQRYFAKVLRNAKNEFGIDDDAVSRVIITRAEKDLKEIKDLYFNRNNANLEDLVARNISADGDYKNFLLALLGASF</sequence>
<dbReference type="InterPro" id="IPR009118">
    <property type="entry name" value="AnnexinD_plant"/>
</dbReference>
<keyword evidence="7" id="KW-1185">Reference proteome</keyword>
<dbReference type="PRINTS" id="PR01814">
    <property type="entry name" value="ANNEXINPLANT"/>
</dbReference>
<comment type="caution">
    <text evidence="6">The sequence shown here is derived from an EMBL/GenBank/DDBJ whole genome shotgun (WGS) entry which is preliminary data.</text>
</comment>
<protein>
    <recommendedName>
        <fullName evidence="8">Annexin</fullName>
    </recommendedName>
</protein>
<gene>
    <name evidence="6" type="ORF">PIB30_015779</name>
</gene>
<evidence type="ECO:0000313" key="7">
    <source>
        <dbReference type="Proteomes" id="UP001341840"/>
    </source>
</evidence>
<dbReference type="InterPro" id="IPR037104">
    <property type="entry name" value="Annexin_sf"/>
</dbReference>
<dbReference type="InterPro" id="IPR001464">
    <property type="entry name" value="Annexin"/>
</dbReference>
<accession>A0ABU6Y7E7</accession>